<name>A0ABV3ZYC5_9BURK</name>
<sequence length="192" mass="21242">MKRKKIFAIAAVFLACIPVAAFSTVKPLRILAPALFAKLTCVDGNVCTDDPARLAQARRLYQDNQQLVASQIGGFRHDAKILFCSSPQCAQTFGLGQRAGLAIGNFGIAIAPRGWTDFYVKHELIHHRQAEELGNWGVLSKPEWLIEGMAYSLSDDPRRPLPALSEAWRADFEAWHAKMNAADLWLNAKALP</sequence>
<dbReference type="PROSITE" id="PS51257">
    <property type="entry name" value="PROKAR_LIPOPROTEIN"/>
    <property type="match status" value="1"/>
</dbReference>
<reference evidence="2 3" key="1">
    <citation type="journal article" date="2013" name="Int. J. Syst. Evol. Microbiol.">
        <title>Comamonas guangdongensis sp. nov., isolated from subterranean forest sediment, and emended description of the genus Comamonas.</title>
        <authorList>
            <person name="Zhang J."/>
            <person name="Wang Y."/>
            <person name="Zhou S."/>
            <person name="Wu C."/>
            <person name="He J."/>
            <person name="Li F."/>
        </authorList>
    </citation>
    <scope>NUCLEOTIDE SEQUENCE [LARGE SCALE GENOMIC DNA]</scope>
    <source>
        <strain evidence="2 3">CCTCC AB2011133</strain>
    </source>
</reference>
<evidence type="ECO:0008006" key="4">
    <source>
        <dbReference type="Google" id="ProtNLM"/>
    </source>
</evidence>
<dbReference type="RefSeq" id="WP_369339347.1">
    <property type="nucleotide sequence ID" value="NZ_JBFYGN010000018.1"/>
</dbReference>
<evidence type="ECO:0000313" key="3">
    <source>
        <dbReference type="Proteomes" id="UP001561046"/>
    </source>
</evidence>
<gene>
    <name evidence="2" type="ORF">AB6724_15085</name>
</gene>
<accession>A0ABV3ZYC5</accession>
<keyword evidence="1" id="KW-0732">Signal</keyword>
<organism evidence="2 3">
    <name type="scientific">Comamonas guangdongensis</name>
    <dbReference type="NCBI Taxonomy" id="510515"/>
    <lineage>
        <taxon>Bacteria</taxon>
        <taxon>Pseudomonadati</taxon>
        <taxon>Pseudomonadota</taxon>
        <taxon>Betaproteobacteria</taxon>
        <taxon>Burkholderiales</taxon>
        <taxon>Comamonadaceae</taxon>
        <taxon>Comamonas</taxon>
    </lineage>
</organism>
<evidence type="ECO:0000313" key="2">
    <source>
        <dbReference type="EMBL" id="MEX8194164.1"/>
    </source>
</evidence>
<feature type="chain" id="PRO_5045218968" description="Transmembrane protein" evidence="1">
    <location>
        <begin position="24"/>
        <end position="192"/>
    </location>
</feature>
<dbReference type="Proteomes" id="UP001561046">
    <property type="component" value="Unassembled WGS sequence"/>
</dbReference>
<evidence type="ECO:0000256" key="1">
    <source>
        <dbReference type="SAM" id="SignalP"/>
    </source>
</evidence>
<comment type="caution">
    <text evidence="2">The sequence shown here is derived from an EMBL/GenBank/DDBJ whole genome shotgun (WGS) entry which is preliminary data.</text>
</comment>
<feature type="signal peptide" evidence="1">
    <location>
        <begin position="1"/>
        <end position="23"/>
    </location>
</feature>
<keyword evidence="3" id="KW-1185">Reference proteome</keyword>
<protein>
    <recommendedName>
        <fullName evidence="4">Transmembrane protein</fullName>
    </recommendedName>
</protein>
<proteinExistence type="predicted"/>
<dbReference type="EMBL" id="JBFYGN010000018">
    <property type="protein sequence ID" value="MEX8194164.1"/>
    <property type="molecule type" value="Genomic_DNA"/>
</dbReference>